<evidence type="ECO:0000313" key="2">
    <source>
        <dbReference type="Proteomes" id="UP000256345"/>
    </source>
</evidence>
<dbReference type="PANTHER" id="PTHR33546">
    <property type="entry name" value="LARGE, MULTIFUNCTIONAL SECRETED PROTEIN-RELATED"/>
    <property type="match status" value="1"/>
</dbReference>
<sequence length="424" mass="45809">MSRVARGMKLVAEGLDFPTSVAFDAQGRPHVTESGLPFGGRRPGGRVLRIEPDGRAVPLCDEGLRQPLNGLLFHEGNFYLSEGGFPGRISRLSPDGQRTTVLDGLPGLGNYHTNMAVLGPDGKLYFSQGAMTNSGVIGLDAYELGWLKRLPHNHDIPGLDIALRGQAFETEDPLRGEGHRARTGAFSSFGAVPGDGQRLKGSVPCTASVMRCNLDGSGLELVAWGLRNAYGLLFLPDGRLLATDQGADDRGSRPIGNAPDVLFEVREGRWYGWPDFVAGQPVTDERFRPVRGPRPEFVLANHAELPVPERPLLEFAVNAAATKLDVIPAGPHRWAGHVLVALFGDEKPMTAPRGAKVGRSLARIDLSDRSLHAVEIGPFRRPIDVRVHGGDVYVLDFGEFEMEPDGVRAQAGTGALWKVSLDML</sequence>
<organism evidence="1 2">
    <name type="scientific">Archangium gephyra</name>
    <dbReference type="NCBI Taxonomy" id="48"/>
    <lineage>
        <taxon>Bacteria</taxon>
        <taxon>Pseudomonadati</taxon>
        <taxon>Myxococcota</taxon>
        <taxon>Myxococcia</taxon>
        <taxon>Myxococcales</taxon>
        <taxon>Cystobacterineae</taxon>
        <taxon>Archangiaceae</taxon>
        <taxon>Archangium</taxon>
    </lineage>
</organism>
<reference evidence="1 2" key="1">
    <citation type="submission" date="2018-08" db="EMBL/GenBank/DDBJ databases">
        <title>Genomic Encyclopedia of Archaeal and Bacterial Type Strains, Phase II (KMG-II): from individual species to whole genera.</title>
        <authorList>
            <person name="Goeker M."/>
        </authorList>
    </citation>
    <scope>NUCLEOTIDE SEQUENCE [LARGE SCALE GENOMIC DNA]</scope>
    <source>
        <strain evidence="1 2">DSM 2261</strain>
    </source>
</reference>
<name>A0ABX9JU57_9BACT</name>
<evidence type="ECO:0000313" key="1">
    <source>
        <dbReference type="EMBL" id="REG27099.1"/>
    </source>
</evidence>
<dbReference type="InterPro" id="IPR011041">
    <property type="entry name" value="Quinoprot_gluc/sorb_DH_b-prop"/>
</dbReference>
<dbReference type="InterPro" id="IPR011042">
    <property type="entry name" value="6-blade_b-propeller_TolB-like"/>
</dbReference>
<proteinExistence type="predicted"/>
<dbReference type="Gene3D" id="2.120.10.30">
    <property type="entry name" value="TolB, C-terminal domain"/>
    <property type="match status" value="1"/>
</dbReference>
<gene>
    <name evidence="1" type="ORF">ATI61_110106</name>
</gene>
<dbReference type="PANTHER" id="PTHR33546:SF1">
    <property type="entry name" value="LARGE, MULTIFUNCTIONAL SECRETED PROTEIN"/>
    <property type="match status" value="1"/>
</dbReference>
<keyword evidence="2" id="KW-1185">Reference proteome</keyword>
<dbReference type="SUPFAM" id="SSF50952">
    <property type="entry name" value="Soluble quinoprotein glucose dehydrogenase"/>
    <property type="match status" value="1"/>
</dbReference>
<dbReference type="EMBL" id="QUMU01000010">
    <property type="protein sequence ID" value="REG27099.1"/>
    <property type="molecule type" value="Genomic_DNA"/>
</dbReference>
<comment type="caution">
    <text evidence="1">The sequence shown here is derived from an EMBL/GenBank/DDBJ whole genome shotgun (WGS) entry which is preliminary data.</text>
</comment>
<accession>A0ABX9JU57</accession>
<dbReference type="Proteomes" id="UP000256345">
    <property type="component" value="Unassembled WGS sequence"/>
</dbReference>
<protein>
    <submittedName>
        <fullName evidence="1">Glucose/arabinose dehydrogenase</fullName>
    </submittedName>
</protein>
<dbReference type="RefSeq" id="WP_047859510.1">
    <property type="nucleotide sequence ID" value="NZ_CP011509.1"/>
</dbReference>